<protein>
    <submittedName>
        <fullName evidence="2">Methyltransferase domain-containing protein</fullName>
    </submittedName>
</protein>
<gene>
    <name evidence="2" type="ORF">KUV50_10590</name>
</gene>
<dbReference type="InterPro" id="IPR029063">
    <property type="entry name" value="SAM-dependent_MTases_sf"/>
</dbReference>
<dbReference type="Gene3D" id="3.40.50.150">
    <property type="entry name" value="Vaccinia Virus protein VP39"/>
    <property type="match status" value="1"/>
</dbReference>
<dbReference type="GO" id="GO:0032259">
    <property type="term" value="P:methylation"/>
    <property type="evidence" value="ECO:0007669"/>
    <property type="project" value="UniProtKB-KW"/>
</dbReference>
<accession>A0A953HMX5</accession>
<dbReference type="SUPFAM" id="SSF53335">
    <property type="entry name" value="S-adenosyl-L-methionine-dependent methyltransferases"/>
    <property type="match status" value="1"/>
</dbReference>
<keyword evidence="2" id="KW-0489">Methyltransferase</keyword>
<organism evidence="2 3">
    <name type="scientific">Membranihabitans marinus</name>
    <dbReference type="NCBI Taxonomy" id="1227546"/>
    <lineage>
        <taxon>Bacteria</taxon>
        <taxon>Pseudomonadati</taxon>
        <taxon>Bacteroidota</taxon>
        <taxon>Saprospiria</taxon>
        <taxon>Saprospirales</taxon>
        <taxon>Saprospiraceae</taxon>
        <taxon>Membranihabitans</taxon>
    </lineage>
</organism>
<dbReference type="RefSeq" id="WP_222580117.1">
    <property type="nucleotide sequence ID" value="NZ_JAHVHU010000009.1"/>
</dbReference>
<comment type="caution">
    <text evidence="2">The sequence shown here is derived from an EMBL/GenBank/DDBJ whole genome shotgun (WGS) entry which is preliminary data.</text>
</comment>
<dbReference type="EMBL" id="JAHVHU010000009">
    <property type="protein sequence ID" value="MBY5958582.1"/>
    <property type="molecule type" value="Genomic_DNA"/>
</dbReference>
<keyword evidence="2" id="KW-0808">Transferase</keyword>
<feature type="domain" description="Methyltransferase" evidence="1">
    <location>
        <begin position="64"/>
        <end position="155"/>
    </location>
</feature>
<proteinExistence type="predicted"/>
<sequence>MWINTAQRRTDLEIMDDLEMDGDQLIDSLDHIARINQWLGGNRLTIKALQVLLKDQPKDTELTIVDLGCGNGDMLRVIAAMGRKKGYRFRLLGIDANQTTIDYAIQLSADYPEIEYLSENVLSPGFKEIKYDIALCTLFLHHFENEVALEFVNTIVENSRIGVVVNDLHRHPMAWYLFNLITLGMNNKMAREDGLLSILKGFKKKDLELFADKINGQSTIRWRWAFRYQWLITKSTHPTATQL</sequence>
<dbReference type="AlphaFoldDB" id="A0A953HMX5"/>
<dbReference type="Pfam" id="PF13649">
    <property type="entry name" value="Methyltransf_25"/>
    <property type="match status" value="1"/>
</dbReference>
<dbReference type="InterPro" id="IPR041698">
    <property type="entry name" value="Methyltransf_25"/>
</dbReference>
<name>A0A953HMX5_9BACT</name>
<evidence type="ECO:0000313" key="3">
    <source>
        <dbReference type="Proteomes" id="UP000753961"/>
    </source>
</evidence>
<evidence type="ECO:0000313" key="2">
    <source>
        <dbReference type="EMBL" id="MBY5958582.1"/>
    </source>
</evidence>
<evidence type="ECO:0000259" key="1">
    <source>
        <dbReference type="Pfam" id="PF13649"/>
    </source>
</evidence>
<dbReference type="CDD" id="cd02440">
    <property type="entry name" value="AdoMet_MTases"/>
    <property type="match status" value="1"/>
</dbReference>
<keyword evidence="3" id="KW-1185">Reference proteome</keyword>
<dbReference type="Proteomes" id="UP000753961">
    <property type="component" value="Unassembled WGS sequence"/>
</dbReference>
<reference evidence="2" key="1">
    <citation type="submission" date="2021-06" db="EMBL/GenBank/DDBJ databases">
        <title>44 bacteria genomes isolated from Dapeng, Shenzhen.</title>
        <authorList>
            <person name="Zheng W."/>
            <person name="Yu S."/>
            <person name="Huang Y."/>
        </authorList>
    </citation>
    <scope>NUCLEOTIDE SEQUENCE</scope>
    <source>
        <strain evidence="2">DP5N28-2</strain>
    </source>
</reference>
<dbReference type="GO" id="GO:0008168">
    <property type="term" value="F:methyltransferase activity"/>
    <property type="evidence" value="ECO:0007669"/>
    <property type="project" value="UniProtKB-KW"/>
</dbReference>